<dbReference type="HOGENOM" id="CLU_025996_0_4_6"/>
<dbReference type="PANTHER" id="PTHR22916">
    <property type="entry name" value="GLYCOSYLTRANSFERASE"/>
    <property type="match status" value="1"/>
</dbReference>
<comment type="caution">
    <text evidence="2">The sequence shown here is derived from an EMBL/GenBank/DDBJ whole genome shotgun (WGS) entry which is preliminary data.</text>
</comment>
<dbReference type="Pfam" id="PF00535">
    <property type="entry name" value="Glycos_transf_2"/>
    <property type="match status" value="1"/>
</dbReference>
<reference evidence="2" key="1">
    <citation type="submission" date="2013-07" db="EMBL/GenBank/DDBJ databases">
        <title>Sub-species coevolution in mutualistic symbiosis.</title>
        <authorList>
            <person name="Murfin K."/>
            <person name="Klassen J."/>
            <person name="Lee M."/>
            <person name="Forst S."/>
            <person name="Stock P."/>
            <person name="Goodrich-Blair H."/>
        </authorList>
    </citation>
    <scope>NUCLEOTIDE SEQUENCE [LARGE SCALE GENOMIC DNA]</scope>
    <source>
        <strain evidence="2">Puntauvense</strain>
    </source>
</reference>
<dbReference type="Gene3D" id="3.90.550.10">
    <property type="entry name" value="Spore Coat Polysaccharide Biosynthesis Protein SpsA, Chain A"/>
    <property type="match status" value="1"/>
</dbReference>
<feature type="domain" description="Glycosyltransferase 2-like" evidence="1">
    <location>
        <begin position="9"/>
        <end position="163"/>
    </location>
</feature>
<dbReference type="InterPro" id="IPR001173">
    <property type="entry name" value="Glyco_trans_2-like"/>
</dbReference>
<sequence>MNKNELAISVIMSVFNGEEFLSEAINSILNQSINDYEFIIVNDASTDRTTHILSEFQRKDKRIKIINNIENIGLARSLNAAILAAKGKFIARMDADDFSFPGRLQAQYQYMVNHPDTIVCGTAMSIYEEVNNNKTPPLSHERIISSIIFDCPFYHPTVMMRKDILLNLNPIYPEDYKKAQDYGLWVKLFLISINKNYKFINLPDVLLKYRTHPEKNRINYYNEQMFYAAMSQFKLMSALGIKIDLDSIIKMNSSDKLSIGEIIKLNKALKTIAPKIIFLSSIEYKKYIYEILILKKFKLYSRVRVNSVLGVLLKVYSRLLYLTNRKKIKSLL</sequence>
<dbReference type="InterPro" id="IPR029044">
    <property type="entry name" value="Nucleotide-diphossugar_trans"/>
</dbReference>
<dbReference type="SUPFAM" id="SSF53448">
    <property type="entry name" value="Nucleotide-diphospho-sugar transferases"/>
    <property type="match status" value="1"/>
</dbReference>
<dbReference type="AlphaFoldDB" id="A0A077NGB7"/>
<protein>
    <submittedName>
        <fullName evidence="2">WenB</fullName>
    </submittedName>
</protein>
<proteinExistence type="predicted"/>
<evidence type="ECO:0000313" key="2">
    <source>
        <dbReference type="EMBL" id="CDG97814.1"/>
    </source>
</evidence>
<dbReference type="RefSeq" id="WP_038218334.1">
    <property type="nucleotide sequence ID" value="NZ_CAWLWN010000238.1"/>
</dbReference>
<dbReference type="EMBL" id="CBSW010000204">
    <property type="protein sequence ID" value="CDG97814.1"/>
    <property type="molecule type" value="Genomic_DNA"/>
</dbReference>
<dbReference type="Proteomes" id="UP000028511">
    <property type="component" value="Unassembled WGS sequence"/>
</dbReference>
<gene>
    <name evidence="2" type="primary">wenB</name>
    <name evidence="2" type="ORF">XBP1_2820052</name>
</gene>
<evidence type="ECO:0000259" key="1">
    <source>
        <dbReference type="Pfam" id="PF00535"/>
    </source>
</evidence>
<organism evidence="2">
    <name type="scientific">Xenorhabdus bovienii str. puntauvense</name>
    <dbReference type="NCBI Taxonomy" id="1398201"/>
    <lineage>
        <taxon>Bacteria</taxon>
        <taxon>Pseudomonadati</taxon>
        <taxon>Pseudomonadota</taxon>
        <taxon>Gammaproteobacteria</taxon>
        <taxon>Enterobacterales</taxon>
        <taxon>Morganellaceae</taxon>
        <taxon>Xenorhabdus</taxon>
    </lineage>
</organism>
<name>A0A077NGB7_XENBV</name>
<dbReference type="GO" id="GO:0016758">
    <property type="term" value="F:hexosyltransferase activity"/>
    <property type="evidence" value="ECO:0007669"/>
    <property type="project" value="UniProtKB-ARBA"/>
</dbReference>
<accession>A0A077NGB7</accession>
<dbReference type="PANTHER" id="PTHR22916:SF3">
    <property type="entry name" value="UDP-GLCNAC:BETAGAL BETA-1,3-N-ACETYLGLUCOSAMINYLTRANSFERASE-LIKE PROTEIN 1"/>
    <property type="match status" value="1"/>
</dbReference>